<proteinExistence type="predicted"/>
<evidence type="ECO:0000313" key="3">
    <source>
        <dbReference type="Proteomes" id="UP000693970"/>
    </source>
</evidence>
<reference evidence="2" key="2">
    <citation type="submission" date="2021-04" db="EMBL/GenBank/DDBJ databases">
        <authorList>
            <person name="Podell S."/>
        </authorList>
    </citation>
    <scope>NUCLEOTIDE SEQUENCE</scope>
    <source>
        <strain evidence="2">Hildebrandi</strain>
    </source>
</reference>
<evidence type="ECO:0000256" key="1">
    <source>
        <dbReference type="SAM" id="MobiDB-lite"/>
    </source>
</evidence>
<dbReference type="EMBL" id="JAGRRH010000018">
    <property type="protein sequence ID" value="KAG7350972.1"/>
    <property type="molecule type" value="Genomic_DNA"/>
</dbReference>
<dbReference type="Proteomes" id="UP000693970">
    <property type="component" value="Unassembled WGS sequence"/>
</dbReference>
<comment type="caution">
    <text evidence="2">The sequence shown here is derived from an EMBL/GenBank/DDBJ whole genome shotgun (WGS) entry which is preliminary data.</text>
</comment>
<feature type="region of interest" description="Disordered" evidence="1">
    <location>
        <begin position="76"/>
        <end position="116"/>
    </location>
</feature>
<keyword evidence="3" id="KW-1185">Reference proteome</keyword>
<feature type="compositionally biased region" description="Basic and acidic residues" evidence="1">
    <location>
        <begin position="76"/>
        <end position="87"/>
    </location>
</feature>
<protein>
    <submittedName>
        <fullName evidence="2">Uncharacterized protein</fullName>
    </submittedName>
</protein>
<name>A0A9K3KW22_9STRA</name>
<reference evidence="2" key="1">
    <citation type="journal article" date="2021" name="Sci. Rep.">
        <title>Diploid genomic architecture of Nitzschia inconspicua, an elite biomass production diatom.</title>
        <authorList>
            <person name="Oliver A."/>
            <person name="Podell S."/>
            <person name="Pinowska A."/>
            <person name="Traller J.C."/>
            <person name="Smith S.R."/>
            <person name="McClure R."/>
            <person name="Beliaev A."/>
            <person name="Bohutskyi P."/>
            <person name="Hill E.A."/>
            <person name="Rabines A."/>
            <person name="Zheng H."/>
            <person name="Allen L.Z."/>
            <person name="Kuo A."/>
            <person name="Grigoriev I.V."/>
            <person name="Allen A.E."/>
            <person name="Hazlebeck D."/>
            <person name="Allen E.E."/>
        </authorList>
    </citation>
    <scope>NUCLEOTIDE SEQUENCE</scope>
    <source>
        <strain evidence="2">Hildebrandi</strain>
    </source>
</reference>
<evidence type="ECO:0000313" key="2">
    <source>
        <dbReference type="EMBL" id="KAG7350972.1"/>
    </source>
</evidence>
<feature type="compositionally biased region" description="Acidic residues" evidence="1">
    <location>
        <begin position="107"/>
        <end position="116"/>
    </location>
</feature>
<gene>
    <name evidence="2" type="ORF">IV203_010332</name>
</gene>
<accession>A0A9K3KW22</accession>
<dbReference type="AlphaFoldDB" id="A0A9K3KW22"/>
<organism evidence="2 3">
    <name type="scientific">Nitzschia inconspicua</name>
    <dbReference type="NCBI Taxonomy" id="303405"/>
    <lineage>
        <taxon>Eukaryota</taxon>
        <taxon>Sar</taxon>
        <taxon>Stramenopiles</taxon>
        <taxon>Ochrophyta</taxon>
        <taxon>Bacillariophyta</taxon>
        <taxon>Bacillariophyceae</taxon>
        <taxon>Bacillariophycidae</taxon>
        <taxon>Bacillariales</taxon>
        <taxon>Bacillariaceae</taxon>
        <taxon>Nitzschia</taxon>
    </lineage>
</organism>
<sequence>MTNDTTECVGTLLVPSSNLKELSAATNNDDVVECVGSLLVHTSDVQELSSMSVASTLPTVNLRQRVTAGTLLVKSDDLRSPDQEHNTENNVSFRKRLTKRLNGPAPADEEADSWAD</sequence>